<sequence>MRMAKELLNVCIFNYKKYWKQFGQGPRYDNIGLPIS</sequence>
<organism evidence="1">
    <name type="scientific">Rhizophora mucronata</name>
    <name type="common">Asiatic mangrove</name>
    <dbReference type="NCBI Taxonomy" id="61149"/>
    <lineage>
        <taxon>Eukaryota</taxon>
        <taxon>Viridiplantae</taxon>
        <taxon>Streptophyta</taxon>
        <taxon>Embryophyta</taxon>
        <taxon>Tracheophyta</taxon>
        <taxon>Spermatophyta</taxon>
        <taxon>Magnoliopsida</taxon>
        <taxon>eudicotyledons</taxon>
        <taxon>Gunneridae</taxon>
        <taxon>Pentapetalae</taxon>
        <taxon>rosids</taxon>
        <taxon>fabids</taxon>
        <taxon>Malpighiales</taxon>
        <taxon>Rhizophoraceae</taxon>
        <taxon>Rhizophora</taxon>
    </lineage>
</organism>
<protein>
    <submittedName>
        <fullName evidence="1">Uncharacterized protein</fullName>
    </submittedName>
</protein>
<name>A0A2P2JD80_RHIMU</name>
<accession>A0A2P2JD80</accession>
<reference evidence="1" key="1">
    <citation type="submission" date="2018-02" db="EMBL/GenBank/DDBJ databases">
        <title>Rhizophora mucronata_Transcriptome.</title>
        <authorList>
            <person name="Meera S.P."/>
            <person name="Sreeshan A."/>
            <person name="Augustine A."/>
        </authorList>
    </citation>
    <scope>NUCLEOTIDE SEQUENCE</scope>
    <source>
        <tissue evidence="1">Leaf</tissue>
    </source>
</reference>
<dbReference type="EMBL" id="GGEC01010948">
    <property type="protein sequence ID" value="MBW91431.1"/>
    <property type="molecule type" value="Transcribed_RNA"/>
</dbReference>
<dbReference type="AlphaFoldDB" id="A0A2P2JD80"/>
<evidence type="ECO:0000313" key="1">
    <source>
        <dbReference type="EMBL" id="MBW91431.1"/>
    </source>
</evidence>
<proteinExistence type="predicted"/>